<comment type="similarity">
    <text evidence="6">Belongs to the DEAD box helicase family.</text>
</comment>
<dbReference type="GO" id="GO:0005829">
    <property type="term" value="C:cytosol"/>
    <property type="evidence" value="ECO:0007669"/>
    <property type="project" value="TreeGrafter"/>
</dbReference>
<dbReference type="InterPro" id="IPR014001">
    <property type="entry name" value="Helicase_ATP-bd"/>
</dbReference>
<dbReference type="InterPro" id="IPR050079">
    <property type="entry name" value="DEAD_box_RNA_helicase"/>
</dbReference>
<dbReference type="GO" id="GO:0005524">
    <property type="term" value="F:ATP binding"/>
    <property type="evidence" value="ECO:0007669"/>
    <property type="project" value="UniProtKB-KW"/>
</dbReference>
<dbReference type="SMART" id="SM00490">
    <property type="entry name" value="HELICc"/>
    <property type="match status" value="1"/>
</dbReference>
<accession>A0A182E112</accession>
<dbReference type="InterPro" id="IPR027417">
    <property type="entry name" value="P-loop_NTPase"/>
</dbReference>
<dbReference type="InterPro" id="IPR011545">
    <property type="entry name" value="DEAD/DEAH_box_helicase_dom"/>
</dbReference>
<dbReference type="InterPro" id="IPR001650">
    <property type="entry name" value="Helicase_C-like"/>
</dbReference>
<keyword evidence="2 6" id="KW-0378">Hydrolase</keyword>
<name>A0A182E112_ONCOC</name>
<dbReference type="Proteomes" id="UP000271087">
    <property type="component" value="Unassembled WGS sequence"/>
</dbReference>
<evidence type="ECO:0000256" key="6">
    <source>
        <dbReference type="RuleBase" id="RU000492"/>
    </source>
</evidence>
<keyword evidence="1 6" id="KW-0547">Nucleotide-binding</keyword>
<dbReference type="Pfam" id="PF13959">
    <property type="entry name" value="CTE_SPB4"/>
    <property type="match status" value="1"/>
</dbReference>
<evidence type="ECO:0000259" key="9">
    <source>
        <dbReference type="PROSITE" id="PS51194"/>
    </source>
</evidence>
<dbReference type="GO" id="GO:0003724">
    <property type="term" value="F:RNA helicase activity"/>
    <property type="evidence" value="ECO:0007669"/>
    <property type="project" value="TreeGrafter"/>
</dbReference>
<feature type="domain" description="Helicase C-terminal" evidence="9">
    <location>
        <begin position="163"/>
        <end position="322"/>
    </location>
</feature>
<dbReference type="SMART" id="SM01178">
    <property type="entry name" value="DUF4217"/>
    <property type="match status" value="1"/>
</dbReference>
<dbReference type="GO" id="GO:0043186">
    <property type="term" value="C:P granule"/>
    <property type="evidence" value="ECO:0007669"/>
    <property type="project" value="UniProtKB-ARBA"/>
</dbReference>
<dbReference type="EMBL" id="UYRW01000217">
    <property type="protein sequence ID" value="VDK64593.1"/>
    <property type="molecule type" value="Genomic_DNA"/>
</dbReference>
<keyword evidence="4 6" id="KW-0067">ATP-binding</keyword>
<evidence type="ECO:0000259" key="8">
    <source>
        <dbReference type="PROSITE" id="PS51192"/>
    </source>
</evidence>
<dbReference type="Pfam" id="PF00270">
    <property type="entry name" value="DEAD"/>
    <property type="match status" value="1"/>
</dbReference>
<keyword evidence="3 6" id="KW-0347">Helicase</keyword>
<dbReference type="Gene3D" id="3.40.50.300">
    <property type="entry name" value="P-loop containing nucleotide triphosphate hydrolases"/>
    <property type="match status" value="2"/>
</dbReference>
<evidence type="ECO:0000256" key="7">
    <source>
        <dbReference type="SAM" id="MobiDB-lite"/>
    </source>
</evidence>
<protein>
    <submittedName>
        <fullName evidence="12">RNA helicase</fullName>
    </submittedName>
</protein>
<dbReference type="OrthoDB" id="7396459at2759"/>
<dbReference type="Pfam" id="PF00271">
    <property type="entry name" value="Helicase_C"/>
    <property type="match status" value="1"/>
</dbReference>
<dbReference type="PROSITE" id="PS51194">
    <property type="entry name" value="HELICASE_CTER"/>
    <property type="match status" value="1"/>
</dbReference>
<dbReference type="InterPro" id="IPR000629">
    <property type="entry name" value="RNA-helicase_DEAD-box_CS"/>
</dbReference>
<dbReference type="GO" id="GO:0016787">
    <property type="term" value="F:hydrolase activity"/>
    <property type="evidence" value="ECO:0007669"/>
    <property type="project" value="UniProtKB-KW"/>
</dbReference>
<dbReference type="PANTHER" id="PTHR47959:SF1">
    <property type="entry name" value="ATP-DEPENDENT RNA HELICASE DBPA"/>
    <property type="match status" value="1"/>
</dbReference>
<dbReference type="WBParaSite" id="nOo.2.0.1.t01644-RA">
    <property type="protein sequence ID" value="nOo.2.0.1.t01644-RA"/>
    <property type="gene ID" value="nOo.2.0.1.g01644"/>
</dbReference>
<dbReference type="SMART" id="SM00487">
    <property type="entry name" value="DEXDc"/>
    <property type="match status" value="1"/>
</dbReference>
<evidence type="ECO:0000313" key="11">
    <source>
        <dbReference type="Proteomes" id="UP000271087"/>
    </source>
</evidence>
<reference evidence="12" key="1">
    <citation type="submission" date="2016-06" db="UniProtKB">
        <authorList>
            <consortium name="WormBaseParasite"/>
        </authorList>
    </citation>
    <scope>IDENTIFICATION</scope>
</reference>
<dbReference type="AlphaFoldDB" id="A0A182E112"/>
<dbReference type="SUPFAM" id="SSF52540">
    <property type="entry name" value="P-loop containing nucleoside triphosphate hydrolases"/>
    <property type="match status" value="2"/>
</dbReference>
<dbReference type="PANTHER" id="PTHR47959">
    <property type="entry name" value="ATP-DEPENDENT RNA HELICASE RHLE-RELATED"/>
    <property type="match status" value="1"/>
</dbReference>
<dbReference type="PROSITE" id="PS51192">
    <property type="entry name" value="HELICASE_ATP_BIND_1"/>
    <property type="match status" value="1"/>
</dbReference>
<dbReference type="STRING" id="42157.A0A182E112"/>
<evidence type="ECO:0000313" key="12">
    <source>
        <dbReference type="WBParaSite" id="nOo.2.0.1.t01644-RA"/>
    </source>
</evidence>
<reference evidence="10 11" key="2">
    <citation type="submission" date="2018-08" db="EMBL/GenBank/DDBJ databases">
        <authorList>
            <person name="Laetsch R D."/>
            <person name="Stevens L."/>
            <person name="Kumar S."/>
            <person name="Blaxter L. M."/>
        </authorList>
    </citation>
    <scope>NUCLEOTIDE SEQUENCE [LARGE SCALE GENOMIC DNA]</scope>
</reference>
<sequence>MLREQAIERLLKFQDVIVQAPTGSGKTLAYILPVFTILWKKKKIWPENEIGAIIVVPSRELAKQVGAVCKSFADALSLSMRVMIGGKKAKCNLKTVHPSKFVLFSLLFIKAAEHRSAAVIIATPGRLQSLISSNSDFKKALKTLEILIIDEADRYTDSSFKASMTEILESLPKQRRTGLFSATQAKEMEEIVKFGLRNPTQITITNCGEVLDSIDSVKAISPNTLNNFYMLQSFRRTGKSLMLCTDVLSRGIDVDNIDWVVQFDVPKQTSWFVHRAGRSARCGKVGNNVLFLTPEETAYIEFIEKYEKVSLTEMKTNLKENDDGAEQMRQQIVEMASKEREILESGTRAFMSFVESYVRHDCNVVCSYKDLDIIGYGHTYGLLRLPRMKEFHHSDLSDFKRSDLNTSEIPYKNAEKEKRRQEKLLLLKNEDKSVKKAGRTSKKGLNAKQAPKNCAKKRRHSETKENTDDLRSDFALLKRLKKGRLKKKEYNELMTDSFC</sequence>
<evidence type="ECO:0000256" key="1">
    <source>
        <dbReference type="ARBA" id="ARBA00022741"/>
    </source>
</evidence>
<organism evidence="12">
    <name type="scientific">Onchocerca ochengi</name>
    <name type="common">Filarial nematode worm</name>
    <dbReference type="NCBI Taxonomy" id="42157"/>
    <lineage>
        <taxon>Eukaryota</taxon>
        <taxon>Metazoa</taxon>
        <taxon>Ecdysozoa</taxon>
        <taxon>Nematoda</taxon>
        <taxon>Chromadorea</taxon>
        <taxon>Rhabditida</taxon>
        <taxon>Spirurina</taxon>
        <taxon>Spiruromorpha</taxon>
        <taxon>Filarioidea</taxon>
        <taxon>Onchocercidae</taxon>
        <taxon>Onchocerca</taxon>
    </lineage>
</organism>
<dbReference type="PROSITE" id="PS00039">
    <property type="entry name" value="DEAD_ATP_HELICASE"/>
    <property type="match status" value="1"/>
</dbReference>
<evidence type="ECO:0000256" key="5">
    <source>
        <dbReference type="ARBA" id="ARBA00022884"/>
    </source>
</evidence>
<keyword evidence="11" id="KW-1185">Reference proteome</keyword>
<gene>
    <name evidence="10" type="ORF">NOO_LOCUS1644</name>
</gene>
<keyword evidence="5" id="KW-0694">RNA-binding</keyword>
<evidence type="ECO:0000313" key="10">
    <source>
        <dbReference type="EMBL" id="VDK64593.1"/>
    </source>
</evidence>
<evidence type="ECO:0000256" key="4">
    <source>
        <dbReference type="ARBA" id="ARBA00022840"/>
    </source>
</evidence>
<dbReference type="InterPro" id="IPR025313">
    <property type="entry name" value="SPB4-like_CTE"/>
</dbReference>
<evidence type="ECO:0000256" key="2">
    <source>
        <dbReference type="ARBA" id="ARBA00022801"/>
    </source>
</evidence>
<proteinExistence type="inferred from homology"/>
<feature type="region of interest" description="Disordered" evidence="7">
    <location>
        <begin position="433"/>
        <end position="468"/>
    </location>
</feature>
<evidence type="ECO:0000256" key="3">
    <source>
        <dbReference type="ARBA" id="ARBA00022806"/>
    </source>
</evidence>
<feature type="domain" description="Helicase ATP-binding" evidence="8">
    <location>
        <begin position="7"/>
        <end position="202"/>
    </location>
</feature>
<dbReference type="GO" id="GO:0003723">
    <property type="term" value="F:RNA binding"/>
    <property type="evidence" value="ECO:0007669"/>
    <property type="project" value="UniProtKB-KW"/>
</dbReference>